<evidence type="ECO:0000313" key="2">
    <source>
        <dbReference type="Proteomes" id="UP001060215"/>
    </source>
</evidence>
<dbReference type="EMBL" id="CM045765">
    <property type="protein sequence ID" value="KAI8000373.1"/>
    <property type="molecule type" value="Genomic_DNA"/>
</dbReference>
<dbReference type="Proteomes" id="UP001060215">
    <property type="component" value="Chromosome 8"/>
</dbReference>
<protein>
    <submittedName>
        <fullName evidence="1">Uncharacterized protein</fullName>
    </submittedName>
</protein>
<organism evidence="1 2">
    <name type="scientific">Camellia lanceoleosa</name>
    <dbReference type="NCBI Taxonomy" id="1840588"/>
    <lineage>
        <taxon>Eukaryota</taxon>
        <taxon>Viridiplantae</taxon>
        <taxon>Streptophyta</taxon>
        <taxon>Embryophyta</taxon>
        <taxon>Tracheophyta</taxon>
        <taxon>Spermatophyta</taxon>
        <taxon>Magnoliopsida</taxon>
        <taxon>eudicotyledons</taxon>
        <taxon>Gunneridae</taxon>
        <taxon>Pentapetalae</taxon>
        <taxon>asterids</taxon>
        <taxon>Ericales</taxon>
        <taxon>Theaceae</taxon>
        <taxon>Camellia</taxon>
    </lineage>
</organism>
<sequence length="95" mass="10609">MAKLNWRSSSEGNSLWARTLKSKYGTTMRTCTKASSVWCSLGKGTTILNKGSKLLLKNSRITRFWLDDWAKCGPLRDCIKGPLNSEDAFLCVSDC</sequence>
<reference evidence="1 2" key="1">
    <citation type="journal article" date="2022" name="Plant J.">
        <title>Chromosome-level genome of Camellia lanceoleosa provides a valuable resource for understanding genome evolution and self-incompatibility.</title>
        <authorList>
            <person name="Gong W."/>
            <person name="Xiao S."/>
            <person name="Wang L."/>
            <person name="Liao Z."/>
            <person name="Chang Y."/>
            <person name="Mo W."/>
            <person name="Hu G."/>
            <person name="Li W."/>
            <person name="Zhao G."/>
            <person name="Zhu H."/>
            <person name="Hu X."/>
            <person name="Ji K."/>
            <person name="Xiang X."/>
            <person name="Song Q."/>
            <person name="Yuan D."/>
            <person name="Jin S."/>
            <person name="Zhang L."/>
        </authorList>
    </citation>
    <scope>NUCLEOTIDE SEQUENCE [LARGE SCALE GENOMIC DNA]</scope>
    <source>
        <strain evidence="1">SQ_2022a</strain>
    </source>
</reference>
<accession>A0ACC0GIL4</accession>
<gene>
    <name evidence="1" type="ORF">LOK49_LG09G00586</name>
</gene>
<evidence type="ECO:0000313" key="1">
    <source>
        <dbReference type="EMBL" id="KAI8000373.1"/>
    </source>
</evidence>
<proteinExistence type="predicted"/>
<comment type="caution">
    <text evidence="1">The sequence shown here is derived from an EMBL/GenBank/DDBJ whole genome shotgun (WGS) entry which is preliminary data.</text>
</comment>
<name>A0ACC0GIL4_9ERIC</name>
<keyword evidence="2" id="KW-1185">Reference proteome</keyword>